<feature type="non-terminal residue" evidence="1">
    <location>
        <position position="1"/>
    </location>
</feature>
<name>A0A0S3SY30_PHAAN</name>
<keyword evidence="2" id="KW-1185">Reference proteome</keyword>
<protein>
    <submittedName>
        <fullName evidence="1">Uncharacterized protein</fullName>
    </submittedName>
</protein>
<reference evidence="1 2" key="1">
    <citation type="journal article" date="2015" name="Sci. Rep.">
        <title>The power of single molecule real-time sequencing technology in the de novo assembly of a eukaryotic genome.</title>
        <authorList>
            <person name="Sakai H."/>
            <person name="Naito K."/>
            <person name="Ogiso-Tanaka E."/>
            <person name="Takahashi Y."/>
            <person name="Iseki K."/>
            <person name="Muto C."/>
            <person name="Satou K."/>
            <person name="Teruya K."/>
            <person name="Shiroma A."/>
            <person name="Shimoji M."/>
            <person name="Hirano T."/>
            <person name="Itoh T."/>
            <person name="Kaga A."/>
            <person name="Tomooka N."/>
        </authorList>
    </citation>
    <scope>NUCLEOTIDE SEQUENCE [LARGE SCALE GENOMIC DNA]</scope>
    <source>
        <strain evidence="2">cv. Shumari</strain>
    </source>
</reference>
<organism evidence="1 2">
    <name type="scientific">Vigna angularis var. angularis</name>
    <dbReference type="NCBI Taxonomy" id="157739"/>
    <lineage>
        <taxon>Eukaryota</taxon>
        <taxon>Viridiplantae</taxon>
        <taxon>Streptophyta</taxon>
        <taxon>Embryophyta</taxon>
        <taxon>Tracheophyta</taxon>
        <taxon>Spermatophyta</taxon>
        <taxon>Magnoliopsida</taxon>
        <taxon>eudicotyledons</taxon>
        <taxon>Gunneridae</taxon>
        <taxon>Pentapetalae</taxon>
        <taxon>rosids</taxon>
        <taxon>fabids</taxon>
        <taxon>Fabales</taxon>
        <taxon>Fabaceae</taxon>
        <taxon>Papilionoideae</taxon>
        <taxon>50 kb inversion clade</taxon>
        <taxon>NPAAA clade</taxon>
        <taxon>indigoferoid/millettioid clade</taxon>
        <taxon>Phaseoleae</taxon>
        <taxon>Vigna</taxon>
    </lineage>
</organism>
<sequence>LTSAYTLNDLNICMLTLSYTLNDVKPLSVANHGKAPMDELLCGSVRLTSAPLAIFDVNVTSHPLQWTPNPPLHPTEQCGYTYCGLVGINSTSVLHLTPF</sequence>
<dbReference type="AlphaFoldDB" id="A0A0S3SY30"/>
<proteinExistence type="predicted"/>
<gene>
    <name evidence="1" type="primary">Vigan.09G134400</name>
    <name evidence="1" type="ORF">VIGAN_09134400</name>
</gene>
<accession>A0A0S3SY30</accession>
<evidence type="ECO:0000313" key="2">
    <source>
        <dbReference type="Proteomes" id="UP000291084"/>
    </source>
</evidence>
<dbReference type="EMBL" id="AP015042">
    <property type="protein sequence ID" value="BAT97793.1"/>
    <property type="molecule type" value="Genomic_DNA"/>
</dbReference>
<evidence type="ECO:0000313" key="1">
    <source>
        <dbReference type="EMBL" id="BAT97793.1"/>
    </source>
</evidence>
<dbReference type="Proteomes" id="UP000291084">
    <property type="component" value="Chromosome 9"/>
</dbReference>